<dbReference type="PANTHER" id="PTHR39217">
    <property type="match status" value="1"/>
</dbReference>
<accession>A0A9X2D8L4</accession>
<dbReference type="Proteomes" id="UP001139485">
    <property type="component" value="Unassembled WGS sequence"/>
</dbReference>
<protein>
    <recommendedName>
        <fullName evidence="3">ATP-grasp domain-containing protein</fullName>
    </recommendedName>
</protein>
<dbReference type="Gene3D" id="3.30.470.20">
    <property type="entry name" value="ATP-grasp fold, B domain"/>
    <property type="match status" value="1"/>
</dbReference>
<evidence type="ECO:0000313" key="2">
    <source>
        <dbReference type="Proteomes" id="UP001139485"/>
    </source>
</evidence>
<reference evidence="1" key="1">
    <citation type="submission" date="2022-05" db="EMBL/GenBank/DDBJ databases">
        <authorList>
            <person name="Tuo L."/>
        </authorList>
    </citation>
    <scope>NUCLEOTIDE SEQUENCE</scope>
    <source>
        <strain evidence="1">BSK12Z-4</strain>
    </source>
</reference>
<name>A0A9X2D8L4_9ACTN</name>
<dbReference type="PANTHER" id="PTHR39217:SF1">
    <property type="entry name" value="GLUTATHIONE SYNTHETASE"/>
    <property type="match status" value="1"/>
</dbReference>
<dbReference type="AlphaFoldDB" id="A0A9X2D8L4"/>
<proteinExistence type="predicted"/>
<organism evidence="1 2">
    <name type="scientific">Nocardioides bruguierae</name>
    <dbReference type="NCBI Taxonomy" id="2945102"/>
    <lineage>
        <taxon>Bacteria</taxon>
        <taxon>Bacillati</taxon>
        <taxon>Actinomycetota</taxon>
        <taxon>Actinomycetes</taxon>
        <taxon>Propionibacteriales</taxon>
        <taxon>Nocardioidaceae</taxon>
        <taxon>Nocardioides</taxon>
    </lineage>
</organism>
<dbReference type="SUPFAM" id="SSF56059">
    <property type="entry name" value="Glutathione synthetase ATP-binding domain-like"/>
    <property type="match status" value="1"/>
</dbReference>
<gene>
    <name evidence="1" type="ORF">M8330_13415</name>
</gene>
<dbReference type="EMBL" id="JAMOIL010000016">
    <property type="protein sequence ID" value="MCM0621288.1"/>
    <property type="molecule type" value="Genomic_DNA"/>
</dbReference>
<evidence type="ECO:0000313" key="1">
    <source>
        <dbReference type="EMBL" id="MCM0621288.1"/>
    </source>
</evidence>
<keyword evidence="2" id="KW-1185">Reference proteome</keyword>
<sequence>MSTARPRVLLATCALLPQGEPGGDALVAALAARGVDAAWAVWDDPSVDWAGADLVAVRATWDYHLRPEAFLTWSRAVEDATVLLNGADAMTWSSDKEYLLRLSAEVWTVPSVPVEVEDVVGGLRPAFERWGTLVVKPRVGASGQGLVVATGLEDPRLLGLTPGPWLAQPLVASVRTRGESSVVLVAGRPVAQVDKRPGSAGDGGDVRVHEEYGGTSVAVPVDPDAGALARAAVEATQKLLGREETLDYARVDLLEMDGMLVVSEVELVEPGLYLDVVPAVADAFAEHLVTRLAR</sequence>
<dbReference type="RefSeq" id="WP_250827745.1">
    <property type="nucleotide sequence ID" value="NZ_JAMOIL010000016.1"/>
</dbReference>
<dbReference type="InterPro" id="IPR053191">
    <property type="entry name" value="DcsG_Biosynth_Enzyme"/>
</dbReference>
<evidence type="ECO:0008006" key="3">
    <source>
        <dbReference type="Google" id="ProtNLM"/>
    </source>
</evidence>
<comment type="caution">
    <text evidence="1">The sequence shown here is derived from an EMBL/GenBank/DDBJ whole genome shotgun (WGS) entry which is preliminary data.</text>
</comment>